<protein>
    <submittedName>
        <fullName evidence="8">Oligosaccharide flippase family protein</fullName>
    </submittedName>
</protein>
<evidence type="ECO:0000256" key="5">
    <source>
        <dbReference type="ARBA" id="ARBA00023136"/>
    </source>
</evidence>
<feature type="transmembrane region" description="Helical" evidence="7">
    <location>
        <begin position="148"/>
        <end position="171"/>
    </location>
</feature>
<sequence length="562" mass="57671">MSEKPSPHDSADASSDRTTDDSNPDSAGPNADRKTGPDSATEPDSPSASNPDSASDPNPPTDPDPATGPDASEVSFRVEVLKGATAKFLMFVVGLAGSMYMARAVGPAVYGGFYLLLSLAQFAARFTHGFAGASQKRLAETDTPNGEILGLTLGTIGLNSAVVAVGAAAFAGPLREYTGVADAPLLAVALFVAISTFVPMQFLLAGTGRVGVTNWIDLGRTAVRLPLQLTLVALGFGAAGMAGGLIAATAVCVPATLYCLGVRPEWPSRETAASVWSHARWNVLTNLTGKAYTRFDVFLIGALVSASVVGGYEVALELTVPATILSNVILDGLLARVSNLASLDRDVGPEITRGLAYSSLLAVPVCGLALALARPAVTAVYGPEYASAAGFVAGLGVYRVVQTQREPLNDAAKALDRPDATFRVSVVALAVNIVIGVPLVWYGSALGAVAATIAAELVRWALLHRVLAAEGAAVSRVPSQVRSQFAAGSALVVAVLAVRTAVPAATTAWYGLAGLAAAGLVTYGTVLLAIDADVRGVARRTVGDVTRAARVARRWSVSAVRP</sequence>
<dbReference type="Pfam" id="PF13440">
    <property type="entry name" value="Polysacc_synt_3"/>
    <property type="match status" value="1"/>
</dbReference>
<evidence type="ECO:0000256" key="1">
    <source>
        <dbReference type="ARBA" id="ARBA00004651"/>
    </source>
</evidence>
<feature type="transmembrane region" description="Helical" evidence="7">
    <location>
        <begin position="355"/>
        <end position="373"/>
    </location>
</feature>
<name>A0ABD5Q507_9EURY</name>
<evidence type="ECO:0000256" key="2">
    <source>
        <dbReference type="ARBA" id="ARBA00022475"/>
    </source>
</evidence>
<feature type="region of interest" description="Disordered" evidence="6">
    <location>
        <begin position="1"/>
        <end position="71"/>
    </location>
</feature>
<keyword evidence="4 7" id="KW-1133">Transmembrane helix</keyword>
<evidence type="ECO:0000256" key="6">
    <source>
        <dbReference type="SAM" id="MobiDB-lite"/>
    </source>
</evidence>
<dbReference type="RefSeq" id="WP_254268610.1">
    <property type="nucleotide sequence ID" value="NZ_CP100400.1"/>
</dbReference>
<dbReference type="GeneID" id="73043516"/>
<evidence type="ECO:0000256" key="4">
    <source>
        <dbReference type="ARBA" id="ARBA00022989"/>
    </source>
</evidence>
<comment type="caution">
    <text evidence="8">The sequence shown here is derived from an EMBL/GenBank/DDBJ whole genome shotgun (WGS) entry which is preliminary data.</text>
</comment>
<dbReference type="GO" id="GO:0005886">
    <property type="term" value="C:plasma membrane"/>
    <property type="evidence" value="ECO:0007669"/>
    <property type="project" value="UniProtKB-SubCell"/>
</dbReference>
<dbReference type="InterPro" id="IPR050833">
    <property type="entry name" value="Poly_Biosynth_Transport"/>
</dbReference>
<feature type="transmembrane region" description="Helical" evidence="7">
    <location>
        <begin position="225"/>
        <end position="258"/>
    </location>
</feature>
<evidence type="ECO:0000256" key="3">
    <source>
        <dbReference type="ARBA" id="ARBA00022692"/>
    </source>
</evidence>
<keyword evidence="5 7" id="KW-0472">Membrane</keyword>
<feature type="transmembrane region" description="Helical" evidence="7">
    <location>
        <begin position="508"/>
        <end position="530"/>
    </location>
</feature>
<feature type="compositionally biased region" description="Low complexity" evidence="6">
    <location>
        <begin position="43"/>
        <end position="56"/>
    </location>
</feature>
<dbReference type="PANTHER" id="PTHR30250">
    <property type="entry name" value="PST FAMILY PREDICTED COLANIC ACID TRANSPORTER"/>
    <property type="match status" value="1"/>
</dbReference>
<evidence type="ECO:0000313" key="9">
    <source>
        <dbReference type="Proteomes" id="UP001595945"/>
    </source>
</evidence>
<reference evidence="8 9" key="1">
    <citation type="journal article" date="2019" name="Int. J. Syst. Evol. Microbiol.">
        <title>The Global Catalogue of Microorganisms (GCM) 10K type strain sequencing project: providing services to taxonomists for standard genome sequencing and annotation.</title>
        <authorList>
            <consortium name="The Broad Institute Genomics Platform"/>
            <consortium name="The Broad Institute Genome Sequencing Center for Infectious Disease"/>
            <person name="Wu L."/>
            <person name="Ma J."/>
        </authorList>
    </citation>
    <scope>NUCLEOTIDE SEQUENCE [LARGE SCALE GENOMIC DNA]</scope>
    <source>
        <strain evidence="8 9">XZYJ18</strain>
    </source>
</reference>
<accession>A0ABD5Q507</accession>
<feature type="transmembrane region" description="Helical" evidence="7">
    <location>
        <begin position="84"/>
        <end position="102"/>
    </location>
</feature>
<dbReference type="PANTHER" id="PTHR30250:SF26">
    <property type="entry name" value="PSMA PROTEIN"/>
    <property type="match status" value="1"/>
</dbReference>
<feature type="transmembrane region" description="Helical" evidence="7">
    <location>
        <begin position="422"/>
        <end position="439"/>
    </location>
</feature>
<proteinExistence type="predicted"/>
<organism evidence="8 9">
    <name type="scientific">Halorussus aquaticus</name>
    <dbReference type="NCBI Taxonomy" id="2953748"/>
    <lineage>
        <taxon>Archaea</taxon>
        <taxon>Methanobacteriati</taxon>
        <taxon>Methanobacteriota</taxon>
        <taxon>Stenosarchaea group</taxon>
        <taxon>Halobacteria</taxon>
        <taxon>Halobacteriales</taxon>
        <taxon>Haladaptataceae</taxon>
        <taxon>Halorussus</taxon>
    </lineage>
</organism>
<evidence type="ECO:0000313" key="8">
    <source>
        <dbReference type="EMBL" id="MFC4825758.1"/>
    </source>
</evidence>
<comment type="subcellular location">
    <subcellularLocation>
        <location evidence="1">Cell membrane</location>
        <topology evidence="1">Multi-pass membrane protein</topology>
    </subcellularLocation>
</comment>
<gene>
    <name evidence="8" type="ORF">ACFO9K_15995</name>
</gene>
<feature type="transmembrane region" description="Helical" evidence="7">
    <location>
        <begin position="484"/>
        <end position="502"/>
    </location>
</feature>
<keyword evidence="3 7" id="KW-0812">Transmembrane</keyword>
<feature type="compositionally biased region" description="Basic and acidic residues" evidence="6">
    <location>
        <begin position="1"/>
        <end position="20"/>
    </location>
</feature>
<keyword evidence="9" id="KW-1185">Reference proteome</keyword>
<keyword evidence="2" id="KW-1003">Cell membrane</keyword>
<evidence type="ECO:0000256" key="7">
    <source>
        <dbReference type="SAM" id="Phobius"/>
    </source>
</evidence>
<feature type="transmembrane region" description="Helical" evidence="7">
    <location>
        <begin position="385"/>
        <end position="401"/>
    </location>
</feature>
<dbReference type="AlphaFoldDB" id="A0ABD5Q507"/>
<feature type="transmembrane region" description="Helical" evidence="7">
    <location>
        <begin position="183"/>
        <end position="204"/>
    </location>
</feature>
<dbReference type="Proteomes" id="UP001595945">
    <property type="component" value="Unassembled WGS sequence"/>
</dbReference>
<dbReference type="EMBL" id="JBHSHT010000002">
    <property type="protein sequence ID" value="MFC4825758.1"/>
    <property type="molecule type" value="Genomic_DNA"/>
</dbReference>